<dbReference type="InterPro" id="IPR013783">
    <property type="entry name" value="Ig-like_fold"/>
</dbReference>
<dbReference type="PANTHER" id="PTHR12035:SF125">
    <property type="entry name" value="SIALIC ACID-BINDING IG-LIKE LECTIN 5"/>
    <property type="match status" value="1"/>
</dbReference>
<dbReference type="GO" id="GO:0030246">
    <property type="term" value="F:carbohydrate binding"/>
    <property type="evidence" value="ECO:0007669"/>
    <property type="project" value="UniProtKB-KW"/>
</dbReference>
<keyword evidence="6 9" id="KW-0472">Membrane</keyword>
<dbReference type="GO" id="GO:0007155">
    <property type="term" value="P:cell adhesion"/>
    <property type="evidence" value="ECO:0007669"/>
    <property type="project" value="UniProtKB-KW"/>
</dbReference>
<evidence type="ECO:0000256" key="9">
    <source>
        <dbReference type="SAM" id="Phobius"/>
    </source>
</evidence>
<proteinExistence type="inferred from homology"/>
<evidence type="ECO:0000259" key="11">
    <source>
        <dbReference type="PROSITE" id="PS50835"/>
    </source>
</evidence>
<dbReference type="Proteomes" id="UP000265080">
    <property type="component" value="Chromosome 7"/>
</dbReference>
<keyword evidence="2 9" id="KW-0812">Transmembrane</keyword>
<dbReference type="Ensembl" id="ENSAPET00000005886.1">
    <property type="protein sequence ID" value="ENSAPEP00000005732.1"/>
    <property type="gene ID" value="ENSAPEG00000004130.1"/>
</dbReference>
<dbReference type="InterPro" id="IPR007110">
    <property type="entry name" value="Ig-like_dom"/>
</dbReference>
<feature type="domain" description="Ig-like" evidence="11">
    <location>
        <begin position="131"/>
        <end position="225"/>
    </location>
</feature>
<name>A0A3P8S0V9_AMPPE</name>
<organism evidence="12 13">
    <name type="scientific">Amphiprion percula</name>
    <name type="common">Orange clownfish</name>
    <name type="synonym">Lutjanus percula</name>
    <dbReference type="NCBI Taxonomy" id="161767"/>
    <lineage>
        <taxon>Eukaryota</taxon>
        <taxon>Metazoa</taxon>
        <taxon>Chordata</taxon>
        <taxon>Craniata</taxon>
        <taxon>Vertebrata</taxon>
        <taxon>Euteleostomi</taxon>
        <taxon>Actinopterygii</taxon>
        <taxon>Neopterygii</taxon>
        <taxon>Teleostei</taxon>
        <taxon>Neoteleostei</taxon>
        <taxon>Acanthomorphata</taxon>
        <taxon>Ovalentaria</taxon>
        <taxon>Pomacentridae</taxon>
        <taxon>Amphiprion</taxon>
    </lineage>
</organism>
<dbReference type="InterPro" id="IPR036179">
    <property type="entry name" value="Ig-like_dom_sf"/>
</dbReference>
<dbReference type="InterPro" id="IPR003599">
    <property type="entry name" value="Ig_sub"/>
</dbReference>
<keyword evidence="4" id="KW-0130">Cell adhesion</keyword>
<sequence>MFGALTFLLIGSLLQGVLCGDWRVIVPQKVEVVKGSCVTIPCSFDVPDEFVQHLNSECRAIWIKKDSRPWITLTQAMTLDLTKKDCTSTFNNMIAEYSRQYYFRLECPNYLRYNFADRHVNLVVTDDPPAPNLTLSPLEVKEGSSVSLTCSAPAPCQTLPPTLTWTPSLGDVQEQLQENVDKTKVKRSVLTFTASHLHHGQIISCTVVYKKQDGSRDASESRSLTAAVSFPPQILPSSDCTTTAGQINCSCETVGNPFPTLHWSLDGQPVSQSDKFVISSERLHNDKGLRSFITVNQPQEIDCSILICHSFNSLGFASQQFYPEHQACAESQDQMLLPLFITTSAILLALVCVLLCVIRILKNCQKPNSHLTGEISRVATSQHLIREANGVPNTTEDNIYANTESLRQPHTANLPTVTEPNGTTVPNSGPNNAEGVGKSSEKNDEESNVIYSTVSWKSKNKKGADSANMNPSGGSYLDQEKSMVGGVGRNFMSNALEMGNLYDEVGPRNVRKEAECEYAQVTFKGKSSNKK</sequence>
<keyword evidence="5 9" id="KW-1133">Transmembrane helix</keyword>
<dbReference type="GO" id="GO:0033691">
    <property type="term" value="F:sialic acid binding"/>
    <property type="evidence" value="ECO:0007669"/>
    <property type="project" value="TreeGrafter"/>
</dbReference>
<evidence type="ECO:0000313" key="12">
    <source>
        <dbReference type="Ensembl" id="ENSAPEP00000005732.1"/>
    </source>
</evidence>
<accession>A0A3P8S0V9</accession>
<feature type="chain" id="PRO_5018295171" description="Ig-like domain-containing protein" evidence="10">
    <location>
        <begin position="20"/>
        <end position="531"/>
    </location>
</feature>
<evidence type="ECO:0000256" key="5">
    <source>
        <dbReference type="ARBA" id="ARBA00022989"/>
    </source>
</evidence>
<dbReference type="SMART" id="SM00409">
    <property type="entry name" value="IG"/>
    <property type="match status" value="2"/>
</dbReference>
<keyword evidence="10" id="KW-0732">Signal</keyword>
<evidence type="ECO:0000256" key="8">
    <source>
        <dbReference type="SAM" id="MobiDB-lite"/>
    </source>
</evidence>
<evidence type="ECO:0000313" key="13">
    <source>
        <dbReference type="Proteomes" id="UP000265080"/>
    </source>
</evidence>
<dbReference type="PROSITE" id="PS50835">
    <property type="entry name" value="IG_LIKE"/>
    <property type="match status" value="2"/>
</dbReference>
<dbReference type="GeneTree" id="ENSGT01150000286924"/>
<keyword evidence="13" id="KW-1185">Reference proteome</keyword>
<keyword evidence="3" id="KW-0430">Lectin</keyword>
<evidence type="ECO:0000256" key="4">
    <source>
        <dbReference type="ARBA" id="ARBA00022889"/>
    </source>
</evidence>
<dbReference type="GO" id="GO:0005886">
    <property type="term" value="C:plasma membrane"/>
    <property type="evidence" value="ECO:0007669"/>
    <property type="project" value="TreeGrafter"/>
</dbReference>
<dbReference type="STRING" id="161767.ENSAPEP00000005732"/>
<comment type="similarity">
    <text evidence="7">Belongs to the immunoglobulin superfamily. SIGLEC (sialic acid binding Ig-like lectin) family.</text>
</comment>
<dbReference type="SUPFAM" id="SSF48726">
    <property type="entry name" value="Immunoglobulin"/>
    <property type="match status" value="1"/>
</dbReference>
<feature type="region of interest" description="Disordered" evidence="8">
    <location>
        <begin position="405"/>
        <end position="447"/>
    </location>
</feature>
<comment type="subcellular location">
    <subcellularLocation>
        <location evidence="1">Membrane</location>
        <topology evidence="1">Single-pass membrane protein</topology>
    </subcellularLocation>
</comment>
<reference evidence="12 13" key="1">
    <citation type="submission" date="2018-03" db="EMBL/GenBank/DDBJ databases">
        <title>Finding Nemo's genes: A chromosome-scale reference assembly of the genome of the orange clownfish Amphiprion percula.</title>
        <authorList>
            <person name="Lehmann R."/>
        </authorList>
    </citation>
    <scope>NUCLEOTIDE SEQUENCE</scope>
</reference>
<evidence type="ECO:0000256" key="3">
    <source>
        <dbReference type="ARBA" id="ARBA00022734"/>
    </source>
</evidence>
<evidence type="ECO:0000256" key="1">
    <source>
        <dbReference type="ARBA" id="ARBA00004167"/>
    </source>
</evidence>
<evidence type="ECO:0000256" key="10">
    <source>
        <dbReference type="SAM" id="SignalP"/>
    </source>
</evidence>
<dbReference type="AlphaFoldDB" id="A0A3P8S0V9"/>
<evidence type="ECO:0000256" key="2">
    <source>
        <dbReference type="ARBA" id="ARBA00022692"/>
    </source>
</evidence>
<dbReference type="Gene3D" id="2.60.40.10">
    <property type="entry name" value="Immunoglobulins"/>
    <property type="match status" value="3"/>
</dbReference>
<feature type="signal peptide" evidence="10">
    <location>
        <begin position="1"/>
        <end position="19"/>
    </location>
</feature>
<reference evidence="12" key="2">
    <citation type="submission" date="2025-08" db="UniProtKB">
        <authorList>
            <consortium name="Ensembl"/>
        </authorList>
    </citation>
    <scope>IDENTIFICATION</scope>
</reference>
<feature type="domain" description="Ig-like" evidence="11">
    <location>
        <begin position="232"/>
        <end position="308"/>
    </location>
</feature>
<protein>
    <recommendedName>
        <fullName evidence="11">Ig-like domain-containing protein</fullName>
    </recommendedName>
</protein>
<dbReference type="PANTHER" id="PTHR12035">
    <property type="entry name" value="SIALIC ACID BINDING IMMUNOGLOBULIN-LIKE LECTIN"/>
    <property type="match status" value="1"/>
</dbReference>
<evidence type="ECO:0000256" key="6">
    <source>
        <dbReference type="ARBA" id="ARBA00023136"/>
    </source>
</evidence>
<evidence type="ECO:0000256" key="7">
    <source>
        <dbReference type="ARBA" id="ARBA00038361"/>
    </source>
</evidence>
<feature type="compositionally biased region" description="Polar residues" evidence="8">
    <location>
        <begin position="405"/>
        <end position="431"/>
    </location>
</feature>
<feature type="transmembrane region" description="Helical" evidence="9">
    <location>
        <begin position="335"/>
        <end position="361"/>
    </location>
</feature>
<reference evidence="12" key="3">
    <citation type="submission" date="2025-09" db="UniProtKB">
        <authorList>
            <consortium name="Ensembl"/>
        </authorList>
    </citation>
    <scope>IDENTIFICATION</scope>
</reference>
<dbReference type="InterPro" id="IPR051036">
    <property type="entry name" value="SIGLEC"/>
</dbReference>